<dbReference type="InterPro" id="IPR002035">
    <property type="entry name" value="VWF_A"/>
</dbReference>
<dbReference type="EMBL" id="CP101527">
    <property type="protein sequence ID" value="UZW74629.1"/>
    <property type="molecule type" value="Genomic_DNA"/>
</dbReference>
<evidence type="ECO:0000259" key="2">
    <source>
        <dbReference type="Pfam" id="PF13519"/>
    </source>
</evidence>
<accession>A0A9E8KPD3</accession>
<dbReference type="InterPro" id="IPR011990">
    <property type="entry name" value="TPR-like_helical_dom_sf"/>
</dbReference>
<reference evidence="3" key="1">
    <citation type="submission" date="2022-07" db="EMBL/GenBank/DDBJ databases">
        <title>Alkalimarinus sp. nov., isolated from gut of a Alitta virens.</title>
        <authorList>
            <person name="Yang A.I."/>
            <person name="Shin N.-R."/>
        </authorList>
    </citation>
    <scope>NUCLEOTIDE SEQUENCE</scope>
    <source>
        <strain evidence="3">FA028</strain>
    </source>
</reference>
<dbReference type="InterPro" id="IPR036465">
    <property type="entry name" value="vWFA_dom_sf"/>
</dbReference>
<dbReference type="SUPFAM" id="SSF53300">
    <property type="entry name" value="vWA-like"/>
    <property type="match status" value="1"/>
</dbReference>
<dbReference type="Proteomes" id="UP001164472">
    <property type="component" value="Chromosome"/>
</dbReference>
<dbReference type="Pfam" id="PF13519">
    <property type="entry name" value="VWA_2"/>
    <property type="match status" value="1"/>
</dbReference>
<name>A0A9E8KPD3_9ALTE</name>
<feature type="transmembrane region" description="Helical" evidence="1">
    <location>
        <begin position="12"/>
        <end position="31"/>
    </location>
</feature>
<dbReference type="PANTHER" id="PTHR22550:SF14">
    <property type="entry name" value="VWFA DOMAIN-CONTAINING PROTEIN"/>
    <property type="match status" value="1"/>
</dbReference>
<proteinExistence type="predicted"/>
<sequence>MFDVESLSAFHFLRPWWLLGLIPLILTVLYAKHLKDPVAQWQKTIAPHLLKALTVQGERGQWLNPISLSVLAMVLGVVAVAGPSWERKPLPFVQDEAPLVVALALSDSMNQTDIQPSRLERAKQKITDLLALRAGSRTGLVVYSGSAHRVIPLTNDPDIIFQFLNAVVTEMMPKPGKFPETVLPVADSMLKDADIPGSLLLIGDGISPQSLARFKQYFVESPHQLLVWGAGLTELPESEQETGSDDESYLPLEEQDLTALATDNGGVYQQMTLDPSDVERLNRNINNHLANVEDENRPWVDAGYYLLFPFALIFLVWFRKGWTLHWCLLLVLLNSSLISSDVQAEQARSNGGLQGVTTSAQEVKAEEIKTEGSEPSRSRIFNRIRDAFMNLWLTPDQQGRWYFERGDYKTAAKHFHDTAWKGIAFYYNEDFKTAAELFTQIDTTEGLFNLANAQAQGQLYLDAVKTYDRVLTQQPTHAGAKKNRDIVQALIDEINQMSKSQQPEEGEAIRELGDEPQRADGAEKEEGLPTKVQQLTAEQILADQQVQDLWMKQIQQDPSRFLSVKFQMQLNQGEGSD</sequence>
<gene>
    <name evidence="3" type="ORF">NNL22_16655</name>
</gene>
<evidence type="ECO:0000313" key="4">
    <source>
        <dbReference type="Proteomes" id="UP001164472"/>
    </source>
</evidence>
<keyword evidence="1" id="KW-0812">Transmembrane</keyword>
<keyword evidence="1" id="KW-1133">Transmembrane helix</keyword>
<dbReference type="InterPro" id="IPR050768">
    <property type="entry name" value="UPF0353/GerABKA_families"/>
</dbReference>
<keyword evidence="1" id="KW-0472">Membrane</keyword>
<dbReference type="Gene3D" id="1.25.40.10">
    <property type="entry name" value="Tetratricopeptide repeat domain"/>
    <property type="match status" value="1"/>
</dbReference>
<feature type="domain" description="VWFA" evidence="2">
    <location>
        <begin position="100"/>
        <end position="205"/>
    </location>
</feature>
<evidence type="ECO:0000256" key="1">
    <source>
        <dbReference type="SAM" id="Phobius"/>
    </source>
</evidence>
<dbReference type="SUPFAM" id="SSF48452">
    <property type="entry name" value="TPR-like"/>
    <property type="match status" value="1"/>
</dbReference>
<dbReference type="Gene3D" id="3.40.50.410">
    <property type="entry name" value="von Willebrand factor, type A domain"/>
    <property type="match status" value="1"/>
</dbReference>
<organism evidence="3 4">
    <name type="scientific">Alkalimarinus sediminis</name>
    <dbReference type="NCBI Taxonomy" id="1632866"/>
    <lineage>
        <taxon>Bacteria</taxon>
        <taxon>Pseudomonadati</taxon>
        <taxon>Pseudomonadota</taxon>
        <taxon>Gammaproteobacteria</taxon>
        <taxon>Alteromonadales</taxon>
        <taxon>Alteromonadaceae</taxon>
        <taxon>Alkalimarinus</taxon>
    </lineage>
</organism>
<evidence type="ECO:0000313" key="3">
    <source>
        <dbReference type="EMBL" id="UZW74629.1"/>
    </source>
</evidence>
<protein>
    <submittedName>
        <fullName evidence="3">VWA domain-containing protein</fullName>
    </submittedName>
</protein>
<feature type="transmembrane region" description="Helical" evidence="1">
    <location>
        <begin position="62"/>
        <end position="82"/>
    </location>
</feature>
<dbReference type="PANTHER" id="PTHR22550">
    <property type="entry name" value="SPORE GERMINATION PROTEIN"/>
    <property type="match status" value="1"/>
</dbReference>
<dbReference type="AlphaFoldDB" id="A0A9E8KPD3"/>
<keyword evidence="4" id="KW-1185">Reference proteome</keyword>
<dbReference type="RefSeq" id="WP_251810056.1">
    <property type="nucleotide sequence ID" value="NZ_CP101527.1"/>
</dbReference>
<dbReference type="KEGG" id="asem:NNL22_16655"/>